<evidence type="ECO:0000313" key="5">
    <source>
        <dbReference type="RefSeq" id="XP_050941937.1"/>
    </source>
</evidence>
<dbReference type="Proteomes" id="UP001652600">
    <property type="component" value="Chromosome 6"/>
</dbReference>
<feature type="domain" description="AIR9-like A9" evidence="3">
    <location>
        <begin position="324"/>
        <end position="405"/>
    </location>
</feature>
<feature type="region of interest" description="Disordered" evidence="1">
    <location>
        <begin position="1"/>
        <end position="21"/>
    </location>
</feature>
<dbReference type="RefSeq" id="XP_050941938.1">
    <property type="nucleotide sequence ID" value="XM_051085981.1"/>
</dbReference>
<evidence type="ECO:0000259" key="2">
    <source>
        <dbReference type="Pfam" id="PF23080"/>
    </source>
</evidence>
<organism evidence="4 5">
    <name type="scientific">Cucumis melo</name>
    <name type="common">Muskmelon</name>
    <dbReference type="NCBI Taxonomy" id="3656"/>
    <lineage>
        <taxon>Eukaryota</taxon>
        <taxon>Viridiplantae</taxon>
        <taxon>Streptophyta</taxon>
        <taxon>Embryophyta</taxon>
        <taxon>Tracheophyta</taxon>
        <taxon>Spermatophyta</taxon>
        <taxon>Magnoliopsida</taxon>
        <taxon>eudicotyledons</taxon>
        <taxon>Gunneridae</taxon>
        <taxon>Pentapetalae</taxon>
        <taxon>rosids</taxon>
        <taxon>fabids</taxon>
        <taxon>Cucurbitales</taxon>
        <taxon>Cucurbitaceae</taxon>
        <taxon>Benincaseae</taxon>
        <taxon>Cucumis</taxon>
    </lineage>
</organism>
<gene>
    <name evidence="5 6" type="primary">LOC103483446</name>
</gene>
<reference evidence="5 6" key="1">
    <citation type="submission" date="2025-05" db="UniProtKB">
        <authorList>
            <consortium name="RefSeq"/>
        </authorList>
    </citation>
    <scope>IDENTIFICATION</scope>
    <source>
        <tissue evidence="5 6">Stem</tissue>
    </source>
</reference>
<feature type="domain" description="DUF7046" evidence="2">
    <location>
        <begin position="446"/>
        <end position="526"/>
    </location>
</feature>
<dbReference type="PANTHER" id="PTHR31149:SF7">
    <property type="entry name" value="EXPRESSED PROTEIN"/>
    <property type="match status" value="1"/>
</dbReference>
<accession>A0ABM3KVY4</accession>
<evidence type="ECO:0000313" key="6">
    <source>
        <dbReference type="RefSeq" id="XP_050941938.1"/>
    </source>
</evidence>
<keyword evidence="4" id="KW-1185">Reference proteome</keyword>
<evidence type="ECO:0000313" key="4">
    <source>
        <dbReference type="Proteomes" id="UP001652600"/>
    </source>
</evidence>
<dbReference type="Gene3D" id="2.60.40.2700">
    <property type="match status" value="1"/>
</dbReference>
<dbReference type="PANTHER" id="PTHR31149">
    <property type="entry name" value="EXPRESSED PROTEIN"/>
    <property type="match status" value="1"/>
</dbReference>
<dbReference type="InterPro" id="IPR055474">
    <property type="entry name" value="DUF7046"/>
</dbReference>
<proteinExistence type="predicted"/>
<protein>
    <submittedName>
        <fullName evidence="5 6">Uncharacterized protein LOC103483446 isoform X1</fullName>
    </submittedName>
</protein>
<dbReference type="Pfam" id="PF23080">
    <property type="entry name" value="DUF7046"/>
    <property type="match status" value="1"/>
</dbReference>
<dbReference type="Pfam" id="PF23197">
    <property type="entry name" value="IG_AIR9"/>
    <property type="match status" value="1"/>
</dbReference>
<dbReference type="RefSeq" id="XP_050941937.1">
    <property type="nucleotide sequence ID" value="XM_051085980.1"/>
</dbReference>
<sequence>MSTTHSSLQGHDDDSVQAARSQLKKRLTFERSLGSNNLKRAVDVNNHQDQEDMELLSRVRAQEGEIQLLRQQISVACLKELRLLNEKYALERKFSDIRMAVDEKQTEAITSAFNELGYRKGDLEVNLKLTNELKAVDDERYHYISSLLGLLAEYGIWPQVINASVLTNSVKLLHDQLQRKIRTSYEKIGERTSPAENQFEGGFPYKKRENTDVKFFESGYQYQKRESVDIGTSRYQLPAKAEPLRTTDDMFISRMQNNIPGPVDLSLRPEMYQPVNYDNSPEPLFYAGREVPGAFTPPVDDDAVELQRYPADERYNPVMIEGPSIENFQIVGEATPGSRLLACGYPTRGTSLCIFQWVWHLEDGTRQYIEGATNPEYVVGADDVDKLIAVECIPMDDKGHQGDLVKLFANDQNKIKCDPDMQLEIDTYLSKGQATFNVLLLIDSSENWEPASISLRRSGYQIKMGNTEAVVIAEKYSRELSLKIPSGISTQFVLTCSDGSSLPFNTYDVRMRDTLVLTMRMFQSKETARVLFDRGFCQRAQIMELEGFKPSTSC</sequence>
<dbReference type="InterPro" id="IPR056284">
    <property type="entry name" value="AIR9-like_A9"/>
</dbReference>
<evidence type="ECO:0000259" key="3">
    <source>
        <dbReference type="Pfam" id="PF23197"/>
    </source>
</evidence>
<dbReference type="GeneID" id="103483446"/>
<name>A0ABM3KVY4_CUCME</name>
<evidence type="ECO:0000256" key="1">
    <source>
        <dbReference type="SAM" id="MobiDB-lite"/>
    </source>
</evidence>